<evidence type="ECO:0000256" key="6">
    <source>
        <dbReference type="ARBA" id="ARBA00022448"/>
    </source>
</evidence>
<proteinExistence type="inferred from homology"/>
<evidence type="ECO:0000256" key="8">
    <source>
        <dbReference type="ARBA" id="ARBA00023136"/>
    </source>
</evidence>
<comment type="subunit">
    <text evidence="4 13 14">F-type ATPases have 2 components, CF(1) - the catalytic core - and CF(0) - the membrane proton channel. CF(1) has five subunits: alpha(3), beta(3), gamma(1), delta(1), epsilon(1). CF(0) has three main subunits: a, b and c.</text>
</comment>
<evidence type="ECO:0000259" key="15">
    <source>
        <dbReference type="Pfam" id="PF02823"/>
    </source>
</evidence>
<dbReference type="EMBL" id="JBHGCJ010000003">
    <property type="protein sequence ID" value="MFG6108745.1"/>
    <property type="molecule type" value="Genomic_DNA"/>
</dbReference>
<keyword evidence="10 13" id="KW-0066">ATP synthesis</keyword>
<protein>
    <recommendedName>
        <fullName evidence="5 13">ATP synthase epsilon chain</fullName>
    </recommendedName>
    <alternativeName>
        <fullName evidence="12 13">ATP synthase F1 sector epsilon subunit</fullName>
    </alternativeName>
    <alternativeName>
        <fullName evidence="11 13">F-ATPase epsilon subunit</fullName>
    </alternativeName>
</protein>
<evidence type="ECO:0000313" key="17">
    <source>
        <dbReference type="Proteomes" id="UP001605261"/>
    </source>
</evidence>
<evidence type="ECO:0000256" key="4">
    <source>
        <dbReference type="ARBA" id="ARBA00011648"/>
    </source>
</evidence>
<evidence type="ECO:0000256" key="5">
    <source>
        <dbReference type="ARBA" id="ARBA00014480"/>
    </source>
</evidence>
<reference evidence="16 17" key="1">
    <citation type="submission" date="2024-09" db="EMBL/GenBank/DDBJ databases">
        <authorList>
            <consortium name="All-Russian atlas of soil microorganisms"/>
            <consortium name="as a basis for the search for new antimicrobial producers and enzymes with unique properties"/>
            <person name="Sokolova E.A."/>
            <person name="Voronina E.N."/>
        </authorList>
    </citation>
    <scope>NUCLEOTIDE SEQUENCE [LARGE SCALE GENOMIC DNA]</scope>
    <source>
        <strain evidence="16 17">AF-22b-331.1</strain>
    </source>
</reference>
<keyword evidence="17" id="KW-1185">Reference proteome</keyword>
<evidence type="ECO:0000256" key="13">
    <source>
        <dbReference type="HAMAP-Rule" id="MF_00530"/>
    </source>
</evidence>
<keyword evidence="7 13" id="KW-0406">Ion transport</keyword>
<keyword evidence="6 13" id="KW-0813">Transport</keyword>
<dbReference type="CDD" id="cd12152">
    <property type="entry name" value="F1-ATPase_delta"/>
    <property type="match status" value="1"/>
</dbReference>
<dbReference type="Gene3D" id="2.60.15.10">
    <property type="entry name" value="F0F1 ATP synthase delta/epsilon subunit, N-terminal"/>
    <property type="match status" value="1"/>
</dbReference>
<dbReference type="NCBIfam" id="TIGR01216">
    <property type="entry name" value="ATP_synt_epsi"/>
    <property type="match status" value="1"/>
</dbReference>
<evidence type="ECO:0000313" key="16">
    <source>
        <dbReference type="EMBL" id="MFG6108745.1"/>
    </source>
</evidence>
<dbReference type="HAMAP" id="MF_00530">
    <property type="entry name" value="ATP_synth_epsil_bac"/>
    <property type="match status" value="1"/>
</dbReference>
<dbReference type="Proteomes" id="UP001605261">
    <property type="component" value="Unassembled WGS sequence"/>
</dbReference>
<evidence type="ECO:0000256" key="9">
    <source>
        <dbReference type="ARBA" id="ARBA00023196"/>
    </source>
</evidence>
<gene>
    <name evidence="13 16" type="primary">atpC</name>
    <name evidence="16" type="ORF">ACEU0G_002737</name>
</gene>
<comment type="function">
    <text evidence="1 13">Produces ATP from ADP in the presence of a proton gradient across the membrane.</text>
</comment>
<evidence type="ECO:0000256" key="1">
    <source>
        <dbReference type="ARBA" id="ARBA00003543"/>
    </source>
</evidence>
<dbReference type="InterPro" id="IPR036771">
    <property type="entry name" value="ATPsynth_dsu/esu_N"/>
</dbReference>
<keyword evidence="13" id="KW-1003">Cell membrane</keyword>
<evidence type="ECO:0000256" key="2">
    <source>
        <dbReference type="ARBA" id="ARBA00004184"/>
    </source>
</evidence>
<keyword evidence="13" id="KW-0375">Hydrogen ion transport</keyword>
<comment type="similarity">
    <text evidence="3 13 14">Belongs to the ATPase epsilon chain family.</text>
</comment>
<keyword evidence="9 13" id="KW-0139">CF(1)</keyword>
<comment type="subcellular location">
    <subcellularLocation>
        <location evidence="13">Cell membrane</location>
        <topology evidence="13">Peripheral membrane protein</topology>
    </subcellularLocation>
    <subcellularLocation>
        <location evidence="2">Endomembrane system</location>
        <topology evidence="2">Peripheral membrane protein</topology>
    </subcellularLocation>
</comment>
<name>A0ABW7CV43_9GAMM</name>
<organism evidence="16 17">
    <name type="scientific">Stenotrophomonas nematodicola</name>
    <dbReference type="NCBI Taxonomy" id="2656746"/>
    <lineage>
        <taxon>Bacteria</taxon>
        <taxon>Pseudomonadati</taxon>
        <taxon>Pseudomonadota</taxon>
        <taxon>Gammaproteobacteria</taxon>
        <taxon>Lysobacterales</taxon>
        <taxon>Lysobacteraceae</taxon>
        <taxon>Stenotrophomonas</taxon>
    </lineage>
</organism>
<dbReference type="RefSeq" id="WP_259202777.1">
    <property type="nucleotide sequence ID" value="NZ_JBHGCJ010000003.1"/>
</dbReference>
<dbReference type="PANTHER" id="PTHR13822:SF10">
    <property type="entry name" value="ATP SYNTHASE EPSILON CHAIN, CHLOROPLASTIC"/>
    <property type="match status" value="1"/>
</dbReference>
<dbReference type="SUPFAM" id="SSF51344">
    <property type="entry name" value="Epsilon subunit of F1F0-ATP synthase N-terminal domain"/>
    <property type="match status" value="1"/>
</dbReference>
<dbReference type="InterPro" id="IPR001469">
    <property type="entry name" value="ATP_synth_F1_dsu/esu"/>
</dbReference>
<evidence type="ECO:0000256" key="7">
    <source>
        <dbReference type="ARBA" id="ARBA00023065"/>
    </source>
</evidence>
<feature type="domain" description="ATP synthase F1 complex delta/epsilon subunit N-terminal" evidence="15">
    <location>
        <begin position="22"/>
        <end position="99"/>
    </location>
</feature>
<sequence length="153" mass="16167">MASLPPGTALPRIVADAAHGLAVQIISLTGEIWSGDVREISLPGSEGRFGVLARHAPLLATLREGMVSVFPVGAEPPLHVYVSGGHVEVQPGRVIVLADLGLRSEDLDDARARAAREAASAPMAAELTDPDNAKVHAELAWLRGQHLRALPWK</sequence>
<accession>A0ABW7CV43</accession>
<dbReference type="Pfam" id="PF02823">
    <property type="entry name" value="ATP-synt_DE_N"/>
    <property type="match status" value="1"/>
</dbReference>
<dbReference type="InterPro" id="IPR020546">
    <property type="entry name" value="ATP_synth_F1_dsu/esu_N"/>
</dbReference>
<evidence type="ECO:0000256" key="11">
    <source>
        <dbReference type="ARBA" id="ARBA00030215"/>
    </source>
</evidence>
<keyword evidence="8 13" id="KW-0472">Membrane</keyword>
<evidence type="ECO:0000256" key="14">
    <source>
        <dbReference type="RuleBase" id="RU003656"/>
    </source>
</evidence>
<evidence type="ECO:0000256" key="10">
    <source>
        <dbReference type="ARBA" id="ARBA00023310"/>
    </source>
</evidence>
<dbReference type="PANTHER" id="PTHR13822">
    <property type="entry name" value="ATP SYNTHASE DELTA/EPSILON CHAIN"/>
    <property type="match status" value="1"/>
</dbReference>
<comment type="caution">
    <text evidence="16">The sequence shown here is derived from an EMBL/GenBank/DDBJ whole genome shotgun (WGS) entry which is preliminary data.</text>
</comment>
<evidence type="ECO:0000256" key="3">
    <source>
        <dbReference type="ARBA" id="ARBA00005712"/>
    </source>
</evidence>
<evidence type="ECO:0000256" key="12">
    <source>
        <dbReference type="ARBA" id="ARBA00031795"/>
    </source>
</evidence>